<dbReference type="SUPFAM" id="SSF54593">
    <property type="entry name" value="Glyoxalase/Bleomycin resistance protein/Dihydroxybiphenyl dioxygenase"/>
    <property type="match status" value="1"/>
</dbReference>
<proteinExistence type="predicted"/>
<keyword evidence="2" id="KW-1185">Reference proteome</keyword>
<accession>A0A0C2UEB2</accession>
<dbReference type="InterPro" id="IPR029068">
    <property type="entry name" value="Glyas_Bleomycin-R_OHBP_Dase"/>
</dbReference>
<evidence type="ECO:0008006" key="3">
    <source>
        <dbReference type="Google" id="ProtNLM"/>
    </source>
</evidence>
<dbReference type="Proteomes" id="UP000031971">
    <property type="component" value="Unassembled WGS sequence"/>
</dbReference>
<dbReference type="Gene3D" id="3.10.180.10">
    <property type="entry name" value="2,3-Dihydroxybiphenyl 1,2-Dioxygenase, domain 1"/>
    <property type="match status" value="1"/>
</dbReference>
<comment type="caution">
    <text evidence="1">The sequence shown here is derived from an EMBL/GenBank/DDBJ whole genome shotgun (WGS) entry which is preliminary data.</text>
</comment>
<organism evidence="1 2">
    <name type="scientific">Paramagnetospirillum magnetotacticum MS-1</name>
    <dbReference type="NCBI Taxonomy" id="272627"/>
    <lineage>
        <taxon>Bacteria</taxon>
        <taxon>Pseudomonadati</taxon>
        <taxon>Pseudomonadota</taxon>
        <taxon>Alphaproteobacteria</taxon>
        <taxon>Rhodospirillales</taxon>
        <taxon>Magnetospirillaceae</taxon>
        <taxon>Paramagnetospirillum</taxon>
    </lineage>
</organism>
<dbReference type="AlphaFoldDB" id="A0A0C2UEB2"/>
<name>A0A0C2UEB2_PARME</name>
<dbReference type="STRING" id="272627.CCC_02631"/>
<dbReference type="EMBL" id="JXSL01000020">
    <property type="protein sequence ID" value="KIL99842.1"/>
    <property type="molecule type" value="Genomic_DNA"/>
</dbReference>
<sequence>MQDLSRRVTPLTVSADIAEAVRLYQALGFEVVDSGNPGWVGLRAGHSHQILASKAFMERRFSPWTVAVLLDHTTPYIYVSSLDEAKARLSDSAAIVEQSAVVDGSREAVIDADGLYLVLAEKVEGGE</sequence>
<evidence type="ECO:0000313" key="1">
    <source>
        <dbReference type="EMBL" id="KIL99842.1"/>
    </source>
</evidence>
<protein>
    <recommendedName>
        <fullName evidence="3">VOC domain-containing protein</fullName>
    </recommendedName>
</protein>
<evidence type="ECO:0000313" key="2">
    <source>
        <dbReference type="Proteomes" id="UP000031971"/>
    </source>
</evidence>
<reference evidence="1 2" key="1">
    <citation type="submission" date="2015-01" db="EMBL/GenBank/DDBJ databases">
        <title>Genome Sequence of Magnetospirillum magnetotacticum Strain MS-1.</title>
        <authorList>
            <person name="Marinov G.K."/>
            <person name="Smalley M.D."/>
            <person name="DeSalvo G."/>
        </authorList>
    </citation>
    <scope>NUCLEOTIDE SEQUENCE [LARGE SCALE GENOMIC DNA]</scope>
    <source>
        <strain evidence="1 2">MS-1</strain>
    </source>
</reference>
<gene>
    <name evidence="1" type="ORF">CCC_02631</name>
</gene>